<dbReference type="InterPro" id="IPR004919">
    <property type="entry name" value="GmrSD_N"/>
</dbReference>
<proteinExistence type="predicted"/>
<evidence type="ECO:0000313" key="3">
    <source>
        <dbReference type="Proteomes" id="UP000482960"/>
    </source>
</evidence>
<reference evidence="2 3" key="1">
    <citation type="submission" date="2020-03" db="EMBL/GenBank/DDBJ databases">
        <title>Whole genome shotgun sequence of Phytohabitans rumicis NBRC 108638.</title>
        <authorList>
            <person name="Komaki H."/>
            <person name="Tamura T."/>
        </authorList>
    </citation>
    <scope>NUCLEOTIDE SEQUENCE [LARGE SCALE GENOMIC DNA]</scope>
    <source>
        <strain evidence="2 3">NBRC 108638</strain>
    </source>
</reference>
<evidence type="ECO:0000259" key="1">
    <source>
        <dbReference type="Pfam" id="PF03235"/>
    </source>
</evidence>
<evidence type="ECO:0000313" key="2">
    <source>
        <dbReference type="EMBL" id="GFJ93394.1"/>
    </source>
</evidence>
<protein>
    <recommendedName>
        <fullName evidence="1">GmrSD restriction endonucleases N-terminal domain-containing protein</fullName>
    </recommendedName>
</protein>
<gene>
    <name evidence="2" type="ORF">Prum_070360</name>
</gene>
<dbReference type="Pfam" id="PF03235">
    <property type="entry name" value="GmrSD_N"/>
    <property type="match status" value="1"/>
</dbReference>
<dbReference type="Proteomes" id="UP000482960">
    <property type="component" value="Unassembled WGS sequence"/>
</dbReference>
<feature type="domain" description="GmrSD restriction endonucleases N-terminal" evidence="1">
    <location>
        <begin position="21"/>
        <end position="201"/>
    </location>
</feature>
<dbReference type="CDD" id="cd16387">
    <property type="entry name" value="ParB_N_Srx"/>
    <property type="match status" value="1"/>
</dbReference>
<dbReference type="EMBL" id="BLPG01000001">
    <property type="protein sequence ID" value="GFJ93394.1"/>
    <property type="molecule type" value="Genomic_DNA"/>
</dbReference>
<dbReference type="PANTHER" id="PTHR35149">
    <property type="entry name" value="SLL5132 PROTEIN"/>
    <property type="match status" value="1"/>
</dbReference>
<organism evidence="2 3">
    <name type="scientific">Phytohabitans rumicis</name>
    <dbReference type="NCBI Taxonomy" id="1076125"/>
    <lineage>
        <taxon>Bacteria</taxon>
        <taxon>Bacillati</taxon>
        <taxon>Actinomycetota</taxon>
        <taxon>Actinomycetes</taxon>
        <taxon>Micromonosporales</taxon>
        <taxon>Micromonosporaceae</taxon>
    </lineage>
</organism>
<reference evidence="2 3" key="2">
    <citation type="submission" date="2020-03" db="EMBL/GenBank/DDBJ databases">
        <authorList>
            <person name="Ichikawa N."/>
            <person name="Kimura A."/>
            <person name="Kitahashi Y."/>
            <person name="Uohara A."/>
        </authorList>
    </citation>
    <scope>NUCLEOTIDE SEQUENCE [LARGE SCALE GENOMIC DNA]</scope>
    <source>
        <strain evidence="2 3">NBRC 108638</strain>
    </source>
</reference>
<comment type="caution">
    <text evidence="2">The sequence shown here is derived from an EMBL/GenBank/DDBJ whole genome shotgun (WGS) entry which is preliminary data.</text>
</comment>
<accession>A0A6V8LAM0</accession>
<sequence length="569" mass="65577">MPEPTFDEATLQRRFVGDLDGHFFVPGYQRGYRWGEHEVGRLLDDIQQSGNEPYYLQPIVVKRLADGRWELVDGQQRLTTLFLILQYIRLNALPTAHPRYSLEYETRPDSQAYLSELNPDDHTRNIDFFHIYKAYACIREWFNRQGNELQAAIDFYTAMSKSVQVIWYEAPTQTDSKELFRRLNVGRIPLTDAELVKALLLARVRDTPGQTDQAHEVAAQWDVIERDLRAPEVWAFVTKKAHGEATHIRLILDTLADAVSKPPVRGSRPLFHTFETLRPRIEESARSVWNDIQDMHSLLLGWYEDRDLYHRIGFLVAMGELFENVVNLARGRARSELEAILTARIRARLLRTADQIRELTYPSEKCTEVLLLMNVESIRRRTGSSERYSFQAHASGAWSLEHIHARNADPLRRAEQWTEWLRLHREALSAVPTDSEAERDMLIADIDGVLATSPLPENKFRELEERVVRILSAGGETEDEMHSISNLALLASGDNSALNNSVFEVKRQEIIRRDKVGAYIPACTRDAFLKYYTDAHAQQTHFWGTKDREGYLTEMLRLLDPYLTASSAA</sequence>
<dbReference type="AlphaFoldDB" id="A0A6V8LAM0"/>
<name>A0A6V8LAM0_9ACTN</name>
<dbReference type="RefSeq" id="WP_173080032.1">
    <property type="nucleotide sequence ID" value="NZ_BAABJB010000068.1"/>
</dbReference>
<dbReference type="PANTHER" id="PTHR35149:SF2">
    <property type="entry name" value="DUF262 DOMAIN-CONTAINING PROTEIN"/>
    <property type="match status" value="1"/>
</dbReference>
<keyword evidence="3" id="KW-1185">Reference proteome</keyword>